<evidence type="ECO:0000256" key="1">
    <source>
        <dbReference type="ARBA" id="ARBA00007553"/>
    </source>
</evidence>
<dbReference type="Proteomes" id="UP000569732">
    <property type="component" value="Unassembled WGS sequence"/>
</dbReference>
<evidence type="ECO:0000313" key="4">
    <source>
        <dbReference type="EMBL" id="NYZ69938.1"/>
    </source>
</evidence>
<evidence type="ECO:0000259" key="3">
    <source>
        <dbReference type="SMART" id="SM00701"/>
    </source>
</evidence>
<feature type="domain" description="N-acetylmuramoyl-L-alanine amidase" evidence="2">
    <location>
        <begin position="1"/>
        <end position="117"/>
    </location>
</feature>
<dbReference type="GO" id="GO:0009253">
    <property type="term" value="P:peptidoglycan catabolic process"/>
    <property type="evidence" value="ECO:0007669"/>
    <property type="project" value="InterPro"/>
</dbReference>
<reference evidence="4 5" key="1">
    <citation type="submission" date="2020-07" db="EMBL/GenBank/DDBJ databases">
        <title>Endozoicomonas sp. nov., isolated from sediment.</title>
        <authorList>
            <person name="Gu T."/>
        </authorList>
    </citation>
    <scope>NUCLEOTIDE SEQUENCE [LARGE SCALE GENOMIC DNA]</scope>
    <source>
        <strain evidence="4 5">SM1973</strain>
    </source>
</reference>
<evidence type="ECO:0000259" key="2">
    <source>
        <dbReference type="SMART" id="SM00644"/>
    </source>
</evidence>
<protein>
    <submittedName>
        <fullName evidence="4">N-acetylmuramoyl-L-alanine amidase</fullName>
    </submittedName>
</protein>
<dbReference type="RefSeq" id="WP_180571897.1">
    <property type="nucleotide sequence ID" value="NZ_JACCKB010000192.1"/>
</dbReference>
<dbReference type="InterPro" id="IPR006619">
    <property type="entry name" value="PGRP_domain_met/bac"/>
</dbReference>
<dbReference type="CDD" id="cd06583">
    <property type="entry name" value="PGRP"/>
    <property type="match status" value="1"/>
</dbReference>
<feature type="domain" description="Peptidoglycan recognition protein family" evidence="3">
    <location>
        <begin position="1"/>
        <end position="110"/>
    </location>
</feature>
<dbReference type="InterPro" id="IPR015510">
    <property type="entry name" value="PGRP"/>
</dbReference>
<accession>A0A853IHE9</accession>
<dbReference type="InterPro" id="IPR002502">
    <property type="entry name" value="Amidase_domain"/>
</dbReference>
<dbReference type="EMBL" id="JACCKB010000192">
    <property type="protein sequence ID" value="NYZ69938.1"/>
    <property type="molecule type" value="Genomic_DNA"/>
</dbReference>
<name>A0A853IHE9_9GAMM</name>
<dbReference type="Pfam" id="PF01510">
    <property type="entry name" value="Amidase_2"/>
    <property type="match status" value="1"/>
</dbReference>
<comment type="similarity">
    <text evidence="1">Belongs to the N-acetylmuramoyl-L-alanine amidase 2 family.</text>
</comment>
<dbReference type="Gene3D" id="3.40.80.10">
    <property type="entry name" value="Peptidoglycan recognition protein-like"/>
    <property type="match status" value="1"/>
</dbReference>
<organism evidence="4 5">
    <name type="scientific">Spartinivicinus marinus</name>
    <dbReference type="NCBI Taxonomy" id="2994442"/>
    <lineage>
        <taxon>Bacteria</taxon>
        <taxon>Pseudomonadati</taxon>
        <taxon>Pseudomonadota</taxon>
        <taxon>Gammaproteobacteria</taxon>
        <taxon>Oceanospirillales</taxon>
        <taxon>Zooshikellaceae</taxon>
        <taxon>Spartinivicinus</taxon>
    </lineage>
</organism>
<sequence>MKITKLVVHCSDSPNNLDISAKDIHLWHLERGWSGIGYHKVIKRDGTIENGRPEYWVGAHVKGHNSHSLGVCLIGRDQFTDAQLDSLKKVVIDWHIKYPDAEVVGHCDLDSGKACPSFDVAKWVKANQ</sequence>
<comment type="caution">
    <text evidence="4">The sequence shown here is derived from an EMBL/GenBank/DDBJ whole genome shotgun (WGS) entry which is preliminary data.</text>
</comment>
<dbReference type="SUPFAM" id="SSF55846">
    <property type="entry name" value="N-acetylmuramoyl-L-alanine amidase-like"/>
    <property type="match status" value="1"/>
</dbReference>
<dbReference type="GO" id="GO:0008745">
    <property type="term" value="F:N-acetylmuramoyl-L-alanine amidase activity"/>
    <property type="evidence" value="ECO:0007669"/>
    <property type="project" value="InterPro"/>
</dbReference>
<dbReference type="SMART" id="SM00644">
    <property type="entry name" value="Ami_2"/>
    <property type="match status" value="1"/>
</dbReference>
<proteinExistence type="inferred from homology"/>
<dbReference type="InterPro" id="IPR036505">
    <property type="entry name" value="Amidase/PGRP_sf"/>
</dbReference>
<dbReference type="PANTHER" id="PTHR11022:SF41">
    <property type="entry name" value="PEPTIDOGLYCAN-RECOGNITION PROTEIN LC-RELATED"/>
    <property type="match status" value="1"/>
</dbReference>
<dbReference type="SMART" id="SM00701">
    <property type="entry name" value="PGRP"/>
    <property type="match status" value="1"/>
</dbReference>
<dbReference type="PANTHER" id="PTHR11022">
    <property type="entry name" value="PEPTIDOGLYCAN RECOGNITION PROTEIN"/>
    <property type="match status" value="1"/>
</dbReference>
<dbReference type="GO" id="GO:0008270">
    <property type="term" value="F:zinc ion binding"/>
    <property type="evidence" value="ECO:0007669"/>
    <property type="project" value="InterPro"/>
</dbReference>
<gene>
    <name evidence="4" type="ORF">H0A36_28390</name>
</gene>
<evidence type="ECO:0000313" key="5">
    <source>
        <dbReference type="Proteomes" id="UP000569732"/>
    </source>
</evidence>
<dbReference type="AlphaFoldDB" id="A0A853IHE9"/>
<keyword evidence="5" id="KW-1185">Reference proteome</keyword>